<dbReference type="GO" id="GO:0006427">
    <property type="term" value="P:histidyl-tRNA aminoacylation"/>
    <property type="evidence" value="ECO:0007669"/>
    <property type="project" value="UniProtKB-UniRule"/>
</dbReference>
<keyword evidence="6 11" id="KW-0547">Nucleotide-binding</keyword>
<dbReference type="OrthoDB" id="9800814at2"/>
<dbReference type="EC" id="6.1.1.21" evidence="11"/>
<evidence type="ECO:0000256" key="2">
    <source>
        <dbReference type="ARBA" id="ARBA00008226"/>
    </source>
</evidence>
<feature type="binding site" evidence="12">
    <location>
        <begin position="261"/>
        <end position="262"/>
    </location>
    <ligand>
        <name>L-histidine</name>
        <dbReference type="ChEBI" id="CHEBI:57595"/>
    </ligand>
</feature>
<dbReference type="PIRSF" id="PIRSF001549">
    <property type="entry name" value="His-tRNA_synth"/>
    <property type="match status" value="1"/>
</dbReference>
<dbReference type="Pfam" id="PF13393">
    <property type="entry name" value="tRNA-synt_His"/>
    <property type="match status" value="1"/>
</dbReference>
<evidence type="ECO:0000313" key="14">
    <source>
        <dbReference type="EMBL" id="BAS28457.1"/>
    </source>
</evidence>
<evidence type="ECO:0000256" key="1">
    <source>
        <dbReference type="ARBA" id="ARBA00004496"/>
    </source>
</evidence>
<name>A0A0K2SN77_LIMPI</name>
<dbReference type="SUPFAM" id="SSF52954">
    <property type="entry name" value="Class II aaRS ABD-related"/>
    <property type="match status" value="1"/>
</dbReference>
<dbReference type="CDD" id="cd00773">
    <property type="entry name" value="HisRS-like_core"/>
    <property type="match status" value="1"/>
</dbReference>
<dbReference type="PANTHER" id="PTHR43707:SF1">
    <property type="entry name" value="HISTIDINE--TRNA LIGASE, MITOCHONDRIAL-RELATED"/>
    <property type="match status" value="1"/>
</dbReference>
<accession>A0A0K2SN77</accession>
<dbReference type="GO" id="GO:0005524">
    <property type="term" value="F:ATP binding"/>
    <property type="evidence" value="ECO:0007669"/>
    <property type="project" value="UniProtKB-UniRule"/>
</dbReference>
<evidence type="ECO:0000256" key="3">
    <source>
        <dbReference type="ARBA" id="ARBA00011738"/>
    </source>
</evidence>
<feature type="domain" description="Aminoacyl-transfer RNA synthetases class-II family profile" evidence="13">
    <location>
        <begin position="1"/>
        <end position="327"/>
    </location>
</feature>
<dbReference type="GO" id="GO:0140096">
    <property type="term" value="F:catalytic activity, acting on a protein"/>
    <property type="evidence" value="ECO:0007669"/>
    <property type="project" value="UniProtKB-ARBA"/>
</dbReference>
<feature type="binding site" evidence="12">
    <location>
        <position position="112"/>
    </location>
    <ligand>
        <name>L-histidine</name>
        <dbReference type="ChEBI" id="CHEBI:57595"/>
    </ligand>
</feature>
<feature type="binding site" evidence="12">
    <location>
        <position position="257"/>
    </location>
    <ligand>
        <name>L-histidine</name>
        <dbReference type="ChEBI" id="CHEBI:57595"/>
    </ligand>
</feature>
<dbReference type="FunFam" id="3.30.930.10:FF:000005">
    <property type="entry name" value="Histidine--tRNA ligase"/>
    <property type="match status" value="1"/>
</dbReference>
<feature type="binding site" evidence="12">
    <location>
        <begin position="81"/>
        <end position="83"/>
    </location>
    <ligand>
        <name>L-histidine</name>
        <dbReference type="ChEBI" id="CHEBI:57595"/>
    </ligand>
</feature>
<sequence length="430" mass="47133">MRVQAPRGTRDLLPGELALWQRIEGLAREEFRRHGYGEIRTPVFEATELFVRGIGAGTDIVEKEMYTFTDRGDRSVTLRPEGTAPVVRAYLEHNLRAAPQPVKLFYFGPMFRYERPQAGRYRQFYQFGAEAVGTQDPAVDAETILIPFDLYRRLGLQGLDLRVNSIGCPVCRPGYREALVAFLRPRAETLCDSHRQSFERNPLRVLDCKDDACRAATAEAPSMEPYLCQECAGHFAAVRRYLDGLNVPYRVDPRLVRGLDYYTKTVFEITAESLGAQDAVAGGGRYDGLVQELGGPPTPGVGFAAGLERVVLALQRQGLGEAAEAGPEVFVAAAGAGVQEPARLLAFRLRRAGIAAATDYGDRSLKAQMKSADRVGAPRVVVVGEEEWARSQVVLREMATGTQRAVAVDELEGILKGTAAAAAADGSRRR</sequence>
<dbReference type="InterPro" id="IPR004154">
    <property type="entry name" value="Anticodon-bd"/>
</dbReference>
<keyword evidence="9 11" id="KW-0030">Aminoacyl-tRNA synthetase</keyword>
<dbReference type="PANTHER" id="PTHR43707">
    <property type="entry name" value="HISTIDYL-TRNA SYNTHETASE"/>
    <property type="match status" value="1"/>
</dbReference>
<dbReference type="InterPro" id="IPR006195">
    <property type="entry name" value="aa-tRNA-synth_II"/>
</dbReference>
<dbReference type="HAMAP" id="MF_00127">
    <property type="entry name" value="His_tRNA_synth"/>
    <property type="match status" value="1"/>
</dbReference>
<dbReference type="Gene3D" id="3.40.50.800">
    <property type="entry name" value="Anticodon-binding domain"/>
    <property type="match status" value="1"/>
</dbReference>
<reference evidence="15" key="2">
    <citation type="journal article" date="2016" name="Int. J. Syst. Evol. Microbiol.">
        <title>Complete genome sequence and cell structure of Limnochorda pilosa, a Gram-negative spore-former within the phylum Firmicutes.</title>
        <authorList>
            <person name="Watanabe M."/>
            <person name="Kojima H."/>
            <person name="Fukui M."/>
        </authorList>
    </citation>
    <scope>NUCLEOTIDE SEQUENCE [LARGE SCALE GENOMIC DNA]</scope>
    <source>
        <strain evidence="15">HC45</strain>
    </source>
</reference>
<evidence type="ECO:0000256" key="11">
    <source>
        <dbReference type="HAMAP-Rule" id="MF_00127"/>
    </source>
</evidence>
<keyword evidence="4 11" id="KW-0963">Cytoplasm</keyword>
<keyword evidence="7 11" id="KW-0067">ATP-binding</keyword>
<dbReference type="STRING" id="1555112.LIP_2627"/>
<comment type="similarity">
    <text evidence="2 11">Belongs to the class-II aminoacyl-tRNA synthetase family.</text>
</comment>
<dbReference type="InterPro" id="IPR036621">
    <property type="entry name" value="Anticodon-bd_dom_sf"/>
</dbReference>
<dbReference type="CDD" id="cd00859">
    <property type="entry name" value="HisRS_anticodon"/>
    <property type="match status" value="1"/>
</dbReference>
<reference evidence="15" key="1">
    <citation type="submission" date="2015-07" db="EMBL/GenBank/DDBJ databases">
        <title>Complete genome sequence and phylogenetic analysis of Limnochorda pilosa.</title>
        <authorList>
            <person name="Watanabe M."/>
            <person name="Kojima H."/>
            <person name="Fukui M."/>
        </authorList>
    </citation>
    <scope>NUCLEOTIDE SEQUENCE [LARGE SCALE GENOMIC DNA]</scope>
    <source>
        <strain evidence="15">HC45</strain>
    </source>
</reference>
<dbReference type="InterPro" id="IPR045864">
    <property type="entry name" value="aa-tRNA-synth_II/BPL/LPL"/>
</dbReference>
<evidence type="ECO:0000259" key="13">
    <source>
        <dbReference type="PROSITE" id="PS50862"/>
    </source>
</evidence>
<evidence type="ECO:0000256" key="6">
    <source>
        <dbReference type="ARBA" id="ARBA00022741"/>
    </source>
</evidence>
<proteinExistence type="inferred from homology"/>
<gene>
    <name evidence="11" type="primary">hisS</name>
    <name evidence="14" type="ORF">LIP_2627</name>
</gene>
<dbReference type="InterPro" id="IPR015807">
    <property type="entry name" value="His-tRNA-ligase"/>
</dbReference>
<keyword evidence="8 11" id="KW-0648">Protein biosynthesis</keyword>
<dbReference type="Gene3D" id="3.30.930.10">
    <property type="entry name" value="Bira Bifunctional Protein, Domain 2"/>
    <property type="match status" value="1"/>
</dbReference>
<dbReference type="GO" id="GO:0005737">
    <property type="term" value="C:cytoplasm"/>
    <property type="evidence" value="ECO:0007669"/>
    <property type="project" value="UniProtKB-SubCell"/>
</dbReference>
<dbReference type="SUPFAM" id="SSF55681">
    <property type="entry name" value="Class II aaRS and biotin synthetases"/>
    <property type="match status" value="1"/>
</dbReference>
<dbReference type="InterPro" id="IPR033656">
    <property type="entry name" value="HisRS_anticodon"/>
</dbReference>
<dbReference type="NCBIfam" id="TIGR00442">
    <property type="entry name" value="hisS"/>
    <property type="match status" value="1"/>
</dbReference>
<evidence type="ECO:0000256" key="4">
    <source>
        <dbReference type="ARBA" id="ARBA00022490"/>
    </source>
</evidence>
<comment type="catalytic activity">
    <reaction evidence="10 11">
        <text>tRNA(His) + L-histidine + ATP = L-histidyl-tRNA(His) + AMP + diphosphate + H(+)</text>
        <dbReference type="Rhea" id="RHEA:17313"/>
        <dbReference type="Rhea" id="RHEA-COMP:9665"/>
        <dbReference type="Rhea" id="RHEA-COMP:9689"/>
        <dbReference type="ChEBI" id="CHEBI:15378"/>
        <dbReference type="ChEBI" id="CHEBI:30616"/>
        <dbReference type="ChEBI" id="CHEBI:33019"/>
        <dbReference type="ChEBI" id="CHEBI:57595"/>
        <dbReference type="ChEBI" id="CHEBI:78442"/>
        <dbReference type="ChEBI" id="CHEBI:78527"/>
        <dbReference type="ChEBI" id="CHEBI:456215"/>
        <dbReference type="EC" id="6.1.1.21"/>
    </reaction>
</comment>
<evidence type="ECO:0000256" key="9">
    <source>
        <dbReference type="ARBA" id="ARBA00023146"/>
    </source>
</evidence>
<evidence type="ECO:0000256" key="10">
    <source>
        <dbReference type="ARBA" id="ARBA00047639"/>
    </source>
</evidence>
<dbReference type="Proteomes" id="UP000065807">
    <property type="component" value="Chromosome"/>
</dbReference>
<evidence type="ECO:0000256" key="12">
    <source>
        <dbReference type="PIRSR" id="PIRSR001549-1"/>
    </source>
</evidence>
<protein>
    <recommendedName>
        <fullName evidence="11">Histidine--tRNA ligase</fullName>
        <ecNumber evidence="11">6.1.1.21</ecNumber>
    </recommendedName>
    <alternativeName>
        <fullName evidence="11">Histidyl-tRNA synthetase</fullName>
        <shortName evidence="11">HisRS</shortName>
    </alternativeName>
</protein>
<keyword evidence="15" id="KW-1185">Reference proteome</keyword>
<keyword evidence="5 11" id="KW-0436">Ligase</keyword>
<dbReference type="KEGG" id="lpil:LIP_2627"/>
<feature type="binding site" evidence="12">
    <location>
        <position position="126"/>
    </location>
    <ligand>
        <name>L-histidine</name>
        <dbReference type="ChEBI" id="CHEBI:57595"/>
    </ligand>
</feature>
<comment type="subcellular location">
    <subcellularLocation>
        <location evidence="1 11">Cytoplasm</location>
    </subcellularLocation>
</comment>
<dbReference type="Pfam" id="PF03129">
    <property type="entry name" value="HGTP_anticodon"/>
    <property type="match status" value="1"/>
</dbReference>
<dbReference type="InterPro" id="IPR004516">
    <property type="entry name" value="HisRS/HisZ"/>
</dbReference>
<evidence type="ECO:0000256" key="7">
    <source>
        <dbReference type="ARBA" id="ARBA00022840"/>
    </source>
</evidence>
<dbReference type="PATRIC" id="fig|1555112.3.peg.2667"/>
<dbReference type="AlphaFoldDB" id="A0A0K2SN77"/>
<dbReference type="InterPro" id="IPR041715">
    <property type="entry name" value="HisRS-like_core"/>
</dbReference>
<dbReference type="EMBL" id="AP014924">
    <property type="protein sequence ID" value="BAS28457.1"/>
    <property type="molecule type" value="Genomic_DNA"/>
</dbReference>
<organism evidence="14 15">
    <name type="scientific">Limnochorda pilosa</name>
    <dbReference type="NCBI Taxonomy" id="1555112"/>
    <lineage>
        <taxon>Bacteria</taxon>
        <taxon>Bacillati</taxon>
        <taxon>Bacillota</taxon>
        <taxon>Limnochordia</taxon>
        <taxon>Limnochordales</taxon>
        <taxon>Limnochordaceae</taxon>
        <taxon>Limnochorda</taxon>
    </lineage>
</organism>
<dbReference type="RefSeq" id="WP_068138831.1">
    <property type="nucleotide sequence ID" value="NZ_AP014924.1"/>
</dbReference>
<dbReference type="GO" id="GO:0004821">
    <property type="term" value="F:histidine-tRNA ligase activity"/>
    <property type="evidence" value="ECO:0007669"/>
    <property type="project" value="UniProtKB-UniRule"/>
</dbReference>
<comment type="subunit">
    <text evidence="3 11">Homodimer.</text>
</comment>
<evidence type="ECO:0000256" key="8">
    <source>
        <dbReference type="ARBA" id="ARBA00022917"/>
    </source>
</evidence>
<feature type="binding site" evidence="12">
    <location>
        <position position="130"/>
    </location>
    <ligand>
        <name>L-histidine</name>
        <dbReference type="ChEBI" id="CHEBI:57595"/>
    </ligand>
</feature>
<dbReference type="PROSITE" id="PS50862">
    <property type="entry name" value="AA_TRNA_LIGASE_II"/>
    <property type="match status" value="1"/>
</dbReference>
<evidence type="ECO:0000313" key="15">
    <source>
        <dbReference type="Proteomes" id="UP000065807"/>
    </source>
</evidence>
<dbReference type="GO" id="GO:0016740">
    <property type="term" value="F:transferase activity"/>
    <property type="evidence" value="ECO:0007669"/>
    <property type="project" value="UniProtKB-ARBA"/>
</dbReference>
<evidence type="ECO:0000256" key="5">
    <source>
        <dbReference type="ARBA" id="ARBA00022598"/>
    </source>
</evidence>